<dbReference type="AlphaFoldDB" id="A0A1I8A6J6"/>
<dbReference type="Proteomes" id="UP000095287">
    <property type="component" value="Unplaced"/>
</dbReference>
<dbReference type="InterPro" id="IPR036638">
    <property type="entry name" value="HLH_DNA-bd_sf"/>
</dbReference>
<accession>A0A1I8A6J6</accession>
<proteinExistence type="predicted"/>
<organism evidence="1 2">
    <name type="scientific">Steinernema glaseri</name>
    <dbReference type="NCBI Taxonomy" id="37863"/>
    <lineage>
        <taxon>Eukaryota</taxon>
        <taxon>Metazoa</taxon>
        <taxon>Ecdysozoa</taxon>
        <taxon>Nematoda</taxon>
        <taxon>Chromadorea</taxon>
        <taxon>Rhabditida</taxon>
        <taxon>Tylenchina</taxon>
        <taxon>Panagrolaimomorpha</taxon>
        <taxon>Strongyloidoidea</taxon>
        <taxon>Steinernematidae</taxon>
        <taxon>Steinernema</taxon>
    </lineage>
</organism>
<evidence type="ECO:0000313" key="1">
    <source>
        <dbReference type="Proteomes" id="UP000095287"/>
    </source>
</evidence>
<name>A0A1I8A6J6_9BILA</name>
<evidence type="ECO:0000313" key="2">
    <source>
        <dbReference type="WBParaSite" id="L893_g33519.t1"/>
    </source>
</evidence>
<keyword evidence="1" id="KW-1185">Reference proteome</keyword>
<dbReference type="Gene3D" id="4.10.280.10">
    <property type="entry name" value="Helix-loop-helix DNA-binding domain"/>
    <property type="match status" value="1"/>
</dbReference>
<dbReference type="SUPFAM" id="SSF47459">
    <property type="entry name" value="HLH, helix-loop-helix DNA-binding domain"/>
    <property type="match status" value="1"/>
</dbReference>
<dbReference type="WBParaSite" id="L893_g33519.t1">
    <property type="protein sequence ID" value="L893_g33519.t1"/>
    <property type="gene ID" value="L893_g33519"/>
</dbReference>
<protein>
    <submittedName>
        <fullName evidence="2">BHLH domain-containing protein</fullName>
    </submittedName>
</protein>
<reference evidence="2" key="1">
    <citation type="submission" date="2016-11" db="UniProtKB">
        <authorList>
            <consortium name="WormBaseParasite"/>
        </authorList>
    </citation>
    <scope>IDENTIFICATION</scope>
</reference>
<sequence length="70" mass="7785">MTASSKVPKAFCEEEPITVARDSEVARIEALNRLRHRVGGDKLSSPIEIIQSAIDYIRFLQEQLETGVGN</sequence>
<dbReference type="GO" id="GO:0046983">
    <property type="term" value="F:protein dimerization activity"/>
    <property type="evidence" value="ECO:0007669"/>
    <property type="project" value="InterPro"/>
</dbReference>